<dbReference type="Pfam" id="PF03772">
    <property type="entry name" value="Competence"/>
    <property type="match status" value="1"/>
</dbReference>
<gene>
    <name evidence="9" type="ORF">HEB94_005614</name>
</gene>
<evidence type="ECO:0000256" key="2">
    <source>
        <dbReference type="ARBA" id="ARBA00022475"/>
    </source>
</evidence>
<sequence length="782" mass="79940">MACWSSTLVVPVVPARFSVVAAAVAATVAIVVIALQGRVRYASLAAALTCLGVAVASTVTLLHVTAARSGPVPALAARAAVVTVDVRVRSDPVLRPSHGRGAPYTVLDADVERLTRHGVTTRVRTPVVLTGPASWTVVQPGERVRTVARLAPTEPGERAVAVLAARTSPTLLRPAGPLDQAASRLRAGLREAVAGLPPNERGLVPALVVGDESQMPPQLVEDFRTAGLSHLTAVSGTNLTILLAFVLGAARWAGLRSWGVPVLGVVCALGFVLLARPEPSVLRAAAMGLVGLAGLAVGSRRHGLPALTCAVVVLLMVDPWLGRTYGFALSVLATAGIVVLGPPFGDALARWLPRFLATAIGVPLAAQLACTPVVAILSGSVSAVAVVANLMAGPAVSPATVLGIAATLIAPVSVVVASVPGHLAGYAARWIVEVGTRAAGMPGADLTWPPSGLGVAVLTLLCAVAAVITPWLLNRRWVSVALAGLLTLWIVHPVRVPVPLTWITGWPPDGWLIVACDVGQGDALVLRSGPATAVVVDTGPDPDAVDQCLRGLGVRRVPYVLLTHFHADHTSGLPGVLRGREVGEIGIRPGASSTADQVRATATAAGVDVVPVAAGELRRVGALSWTVLGPAPTSTVEADSAAAGDARSGGVESTEGEEGSAENDASVVVLAQTQGVRVLLTGDVEPASQRRLLRSGVDLRASILKVPHHGSRYQDTGFLRAVAARVALISVGADNDYGHPAPSAIEELTSEGARVERTDLAGSVAVVKDGSGLSVVTRSVPR</sequence>
<comment type="subcellular location">
    <subcellularLocation>
        <location evidence="1">Cell membrane</location>
        <topology evidence="1">Multi-pass membrane protein</topology>
    </subcellularLocation>
</comment>
<dbReference type="NCBIfam" id="TIGR00360">
    <property type="entry name" value="ComEC_N-term"/>
    <property type="match status" value="1"/>
</dbReference>
<evidence type="ECO:0000256" key="7">
    <source>
        <dbReference type="SAM" id="Phobius"/>
    </source>
</evidence>
<keyword evidence="3 7" id="KW-0812">Transmembrane</keyword>
<dbReference type="Proteomes" id="UP000638648">
    <property type="component" value="Unassembled WGS sequence"/>
</dbReference>
<keyword evidence="5 7" id="KW-0472">Membrane</keyword>
<name>A0A927MXJ5_9ACTN</name>
<dbReference type="InterPro" id="IPR035681">
    <property type="entry name" value="ComA-like_MBL"/>
</dbReference>
<keyword evidence="4 7" id="KW-1133">Transmembrane helix</keyword>
<reference evidence="9" key="1">
    <citation type="submission" date="2020-10" db="EMBL/GenBank/DDBJ databases">
        <title>Sequencing the genomes of 1000 actinobacteria strains.</title>
        <authorList>
            <person name="Klenk H.-P."/>
        </authorList>
    </citation>
    <scope>NUCLEOTIDE SEQUENCE</scope>
    <source>
        <strain evidence="9">DSM 45354</strain>
    </source>
</reference>
<feature type="compositionally biased region" description="Low complexity" evidence="6">
    <location>
        <begin position="638"/>
        <end position="653"/>
    </location>
</feature>
<dbReference type="GO" id="GO:0005886">
    <property type="term" value="C:plasma membrane"/>
    <property type="evidence" value="ECO:0007669"/>
    <property type="project" value="UniProtKB-SubCell"/>
</dbReference>
<feature type="region of interest" description="Disordered" evidence="6">
    <location>
        <begin position="634"/>
        <end position="664"/>
    </location>
</feature>
<dbReference type="InterPro" id="IPR001279">
    <property type="entry name" value="Metallo-B-lactamas"/>
</dbReference>
<dbReference type="EMBL" id="JADBEM010000001">
    <property type="protein sequence ID" value="MBE1608766.1"/>
    <property type="molecule type" value="Genomic_DNA"/>
</dbReference>
<dbReference type="RefSeq" id="WP_337918016.1">
    <property type="nucleotide sequence ID" value="NZ_BAABJL010000172.1"/>
</dbReference>
<dbReference type="InterPro" id="IPR052159">
    <property type="entry name" value="Competence_DNA_uptake"/>
</dbReference>
<protein>
    <submittedName>
        <fullName evidence="9">Competence protein ComEC</fullName>
    </submittedName>
</protein>
<feature type="transmembrane region" description="Helical" evidence="7">
    <location>
        <begin position="15"/>
        <end position="35"/>
    </location>
</feature>
<dbReference type="SUPFAM" id="SSF56281">
    <property type="entry name" value="Metallo-hydrolase/oxidoreductase"/>
    <property type="match status" value="1"/>
</dbReference>
<feature type="transmembrane region" description="Helical" evidence="7">
    <location>
        <begin position="327"/>
        <end position="348"/>
    </location>
</feature>
<keyword evidence="10" id="KW-1185">Reference proteome</keyword>
<dbReference type="AlphaFoldDB" id="A0A927MXJ5"/>
<dbReference type="InterPro" id="IPR004477">
    <property type="entry name" value="ComEC_N"/>
</dbReference>
<evidence type="ECO:0000259" key="8">
    <source>
        <dbReference type="SMART" id="SM00849"/>
    </source>
</evidence>
<proteinExistence type="predicted"/>
<evidence type="ECO:0000313" key="9">
    <source>
        <dbReference type="EMBL" id="MBE1608766.1"/>
    </source>
</evidence>
<evidence type="ECO:0000313" key="10">
    <source>
        <dbReference type="Proteomes" id="UP000638648"/>
    </source>
</evidence>
<feature type="transmembrane region" description="Helical" evidence="7">
    <location>
        <begin position="281"/>
        <end position="297"/>
    </location>
</feature>
<organism evidence="9 10">
    <name type="scientific">Actinopolymorpha pittospori</name>
    <dbReference type="NCBI Taxonomy" id="648752"/>
    <lineage>
        <taxon>Bacteria</taxon>
        <taxon>Bacillati</taxon>
        <taxon>Actinomycetota</taxon>
        <taxon>Actinomycetes</taxon>
        <taxon>Propionibacteriales</taxon>
        <taxon>Actinopolymorphaceae</taxon>
        <taxon>Actinopolymorpha</taxon>
    </lineage>
</organism>
<feature type="transmembrane region" description="Helical" evidence="7">
    <location>
        <begin position="42"/>
        <end position="64"/>
    </location>
</feature>
<keyword evidence="2" id="KW-1003">Cell membrane</keyword>
<dbReference type="InterPro" id="IPR036866">
    <property type="entry name" value="RibonucZ/Hydroxyglut_hydro"/>
</dbReference>
<evidence type="ECO:0000256" key="6">
    <source>
        <dbReference type="SAM" id="MobiDB-lite"/>
    </source>
</evidence>
<feature type="transmembrane region" description="Helical" evidence="7">
    <location>
        <begin position="304"/>
        <end position="321"/>
    </location>
</feature>
<evidence type="ECO:0000256" key="4">
    <source>
        <dbReference type="ARBA" id="ARBA00022989"/>
    </source>
</evidence>
<dbReference type="SMART" id="SM00849">
    <property type="entry name" value="Lactamase_B"/>
    <property type="match status" value="1"/>
</dbReference>
<evidence type="ECO:0000256" key="5">
    <source>
        <dbReference type="ARBA" id="ARBA00023136"/>
    </source>
</evidence>
<feature type="transmembrane region" description="Helical" evidence="7">
    <location>
        <begin position="452"/>
        <end position="473"/>
    </location>
</feature>
<feature type="transmembrane region" description="Helical" evidence="7">
    <location>
        <begin position="257"/>
        <end position="275"/>
    </location>
</feature>
<comment type="caution">
    <text evidence="9">The sequence shown here is derived from an EMBL/GenBank/DDBJ whole genome shotgun (WGS) entry which is preliminary data.</text>
</comment>
<feature type="transmembrane region" description="Helical" evidence="7">
    <location>
        <begin position="355"/>
        <end position="377"/>
    </location>
</feature>
<accession>A0A927MXJ5</accession>
<feature type="domain" description="Metallo-beta-lactamase" evidence="8">
    <location>
        <begin position="520"/>
        <end position="734"/>
    </location>
</feature>
<evidence type="ECO:0000256" key="1">
    <source>
        <dbReference type="ARBA" id="ARBA00004651"/>
    </source>
</evidence>
<evidence type="ECO:0000256" key="3">
    <source>
        <dbReference type="ARBA" id="ARBA00022692"/>
    </source>
</evidence>
<dbReference type="PANTHER" id="PTHR30619:SF1">
    <property type="entry name" value="RECOMBINATION PROTEIN 2"/>
    <property type="match status" value="1"/>
</dbReference>
<dbReference type="CDD" id="cd07731">
    <property type="entry name" value="ComA-like_MBL-fold"/>
    <property type="match status" value="1"/>
</dbReference>
<dbReference type="Pfam" id="PF00753">
    <property type="entry name" value="Lactamase_B"/>
    <property type="match status" value="1"/>
</dbReference>
<dbReference type="Gene3D" id="3.60.15.10">
    <property type="entry name" value="Ribonuclease Z/Hydroxyacylglutathione hydrolase-like"/>
    <property type="match status" value="1"/>
</dbReference>
<dbReference type="PANTHER" id="PTHR30619">
    <property type="entry name" value="DNA INTERNALIZATION/COMPETENCE PROTEIN COMEC/REC2"/>
    <property type="match status" value="1"/>
</dbReference>